<dbReference type="RefSeq" id="XP_064707361.1">
    <property type="nucleotide sequence ID" value="XM_064845103.1"/>
</dbReference>
<sequence length="305" mass="33658">MAPKQILVVGATGQQGLATIAALNKLSSLSHVPKVLALTRSVASPKAQALLAKFPDITLVEGDSRDPQPLLEEYPNIDSIFLVTVPPNDEQQSLGLIDAAVAHGVSHIVFSSVDRGGESISWDNPTSVPHFAAKHRIELHLRTKSENTKTCWTILRPTSFMDSYNPGVFGKMMGTLLTTMPEDCKMQFVSTHDIGIFAAKALMHRDTWAGRAISLAGDELTFQDADAVFRRVTGQPLPRTWSLVGQAMRRFIEDARSSMEFFERQGFGADIISLREEEPELQTFEMWLKQSSQWQPAIGAVRPVT</sequence>
<dbReference type="InterPro" id="IPR036291">
    <property type="entry name" value="NAD(P)-bd_dom_sf"/>
</dbReference>
<dbReference type="PANTHER" id="PTHR42748:SF7">
    <property type="entry name" value="NMRA LIKE REDOX SENSOR 1-RELATED"/>
    <property type="match status" value="1"/>
</dbReference>
<dbReference type="Pfam" id="PF05368">
    <property type="entry name" value="NmrA"/>
    <property type="match status" value="1"/>
</dbReference>
<evidence type="ECO:0000313" key="5">
    <source>
        <dbReference type="Proteomes" id="UP001358417"/>
    </source>
</evidence>
<dbReference type="InterPro" id="IPR051164">
    <property type="entry name" value="NmrA-like_oxidored"/>
</dbReference>
<comment type="similarity">
    <text evidence="1">Belongs to the NmrA-type oxidoreductase family.</text>
</comment>
<protein>
    <recommendedName>
        <fullName evidence="3">NmrA-like domain-containing protein</fullName>
    </recommendedName>
</protein>
<accession>A0AAV9NG86</accession>
<organism evidence="4 5">
    <name type="scientific">Exophiala bonariae</name>
    <dbReference type="NCBI Taxonomy" id="1690606"/>
    <lineage>
        <taxon>Eukaryota</taxon>
        <taxon>Fungi</taxon>
        <taxon>Dikarya</taxon>
        <taxon>Ascomycota</taxon>
        <taxon>Pezizomycotina</taxon>
        <taxon>Eurotiomycetes</taxon>
        <taxon>Chaetothyriomycetidae</taxon>
        <taxon>Chaetothyriales</taxon>
        <taxon>Herpotrichiellaceae</taxon>
        <taxon>Exophiala</taxon>
    </lineage>
</organism>
<name>A0AAV9NG86_9EURO</name>
<evidence type="ECO:0000259" key="3">
    <source>
        <dbReference type="Pfam" id="PF05368"/>
    </source>
</evidence>
<dbReference type="GO" id="GO:0005634">
    <property type="term" value="C:nucleus"/>
    <property type="evidence" value="ECO:0007669"/>
    <property type="project" value="TreeGrafter"/>
</dbReference>
<dbReference type="PANTHER" id="PTHR42748">
    <property type="entry name" value="NITROGEN METABOLITE REPRESSION PROTEIN NMRA FAMILY MEMBER"/>
    <property type="match status" value="1"/>
</dbReference>
<reference evidence="4 5" key="1">
    <citation type="submission" date="2023-08" db="EMBL/GenBank/DDBJ databases">
        <title>Black Yeasts Isolated from many extreme environments.</title>
        <authorList>
            <person name="Coleine C."/>
            <person name="Stajich J.E."/>
            <person name="Selbmann L."/>
        </authorList>
    </citation>
    <scope>NUCLEOTIDE SEQUENCE [LARGE SCALE GENOMIC DNA]</scope>
    <source>
        <strain evidence="4 5">CCFEE 5792</strain>
    </source>
</reference>
<dbReference type="AlphaFoldDB" id="A0AAV9NG86"/>
<dbReference type="Gene3D" id="3.90.25.10">
    <property type="entry name" value="UDP-galactose 4-epimerase, domain 1"/>
    <property type="match status" value="1"/>
</dbReference>
<proteinExistence type="inferred from homology"/>
<feature type="domain" description="NmrA-like" evidence="3">
    <location>
        <begin position="4"/>
        <end position="241"/>
    </location>
</feature>
<evidence type="ECO:0000256" key="2">
    <source>
        <dbReference type="ARBA" id="ARBA00022857"/>
    </source>
</evidence>
<gene>
    <name evidence="4" type="ORF">LTR84_001479</name>
</gene>
<dbReference type="Gene3D" id="3.40.50.720">
    <property type="entry name" value="NAD(P)-binding Rossmann-like Domain"/>
    <property type="match status" value="1"/>
</dbReference>
<keyword evidence="5" id="KW-1185">Reference proteome</keyword>
<evidence type="ECO:0000313" key="4">
    <source>
        <dbReference type="EMBL" id="KAK5054588.1"/>
    </source>
</evidence>
<keyword evidence="2" id="KW-0521">NADP</keyword>
<evidence type="ECO:0000256" key="1">
    <source>
        <dbReference type="ARBA" id="ARBA00006328"/>
    </source>
</evidence>
<dbReference type="InterPro" id="IPR008030">
    <property type="entry name" value="NmrA-like"/>
</dbReference>
<dbReference type="GeneID" id="89969699"/>
<dbReference type="EMBL" id="JAVRRD010000010">
    <property type="protein sequence ID" value="KAK5054588.1"/>
    <property type="molecule type" value="Genomic_DNA"/>
</dbReference>
<dbReference type="SUPFAM" id="SSF51735">
    <property type="entry name" value="NAD(P)-binding Rossmann-fold domains"/>
    <property type="match status" value="1"/>
</dbReference>
<comment type="caution">
    <text evidence="4">The sequence shown here is derived from an EMBL/GenBank/DDBJ whole genome shotgun (WGS) entry which is preliminary data.</text>
</comment>
<dbReference type="Proteomes" id="UP001358417">
    <property type="component" value="Unassembled WGS sequence"/>
</dbReference>